<evidence type="ECO:0000313" key="2">
    <source>
        <dbReference type="Proteomes" id="UP000316905"/>
    </source>
</evidence>
<evidence type="ECO:0000313" key="1">
    <source>
        <dbReference type="EMBL" id="TWI53831.1"/>
    </source>
</evidence>
<dbReference type="EMBL" id="VLKY01000007">
    <property type="protein sequence ID" value="TWI53831.1"/>
    <property type="molecule type" value="Genomic_DNA"/>
</dbReference>
<accession>A0A562QAP7</accession>
<comment type="caution">
    <text evidence="1">The sequence shown here is derived from an EMBL/GenBank/DDBJ whole genome shotgun (WGS) entry which is preliminary data.</text>
</comment>
<keyword evidence="2" id="KW-1185">Reference proteome</keyword>
<protein>
    <submittedName>
        <fullName evidence="1">Uncharacterized protein</fullName>
    </submittedName>
</protein>
<reference evidence="1 2" key="1">
    <citation type="journal article" date="2015" name="Stand. Genomic Sci.">
        <title>Genomic Encyclopedia of Bacterial and Archaeal Type Strains, Phase III: the genomes of soil and plant-associated and newly described type strains.</title>
        <authorList>
            <person name="Whitman W.B."/>
            <person name="Woyke T."/>
            <person name="Klenk H.P."/>
            <person name="Zhou Y."/>
            <person name="Lilburn T.G."/>
            <person name="Beck B.J."/>
            <person name="De Vos P."/>
            <person name="Vandamme P."/>
            <person name="Eisen J.A."/>
            <person name="Garrity G."/>
            <person name="Hugenholtz P."/>
            <person name="Kyrpides N.C."/>
        </authorList>
    </citation>
    <scope>NUCLEOTIDE SEQUENCE [LARGE SCALE GENOMIC DNA]</scope>
    <source>
        <strain evidence="1 2">CGMCC 1.6858</strain>
    </source>
</reference>
<dbReference type="AlphaFoldDB" id="A0A562QAP7"/>
<sequence length="267" mass="30589">MSRPVAVPGYFMNNASSNIIQALPHLCPEAAKLHEALEKHTREIEEKAERIRAPIQKSSPKGRKPTQISNPLYGAQILREYPRWADDILQGVARLDWYRTTGRSIPLSVRKLIKLLIHLPVLSTQCISSLSKAERIRTPIQKSSPKGRKPTQISNPLYGAQVLREYPLWADDILQGVARLDWYRTTGRSIPLSVRKLIKLLIHLPVLSTQCISSLLLLEERQARRYLEALKLALPFLLKSMPENLERIDEITDDKEWIEHAWVDPYA</sequence>
<name>A0A562QAP7_9PSED</name>
<proteinExistence type="predicted"/>
<dbReference type="Proteomes" id="UP000316905">
    <property type="component" value="Unassembled WGS sequence"/>
</dbReference>
<gene>
    <name evidence="1" type="ORF">IQ22_02441</name>
</gene>
<organism evidence="1 2">
    <name type="scientific">Pseudomonas duriflava</name>
    <dbReference type="NCBI Taxonomy" id="459528"/>
    <lineage>
        <taxon>Bacteria</taxon>
        <taxon>Pseudomonadati</taxon>
        <taxon>Pseudomonadota</taxon>
        <taxon>Gammaproteobacteria</taxon>
        <taxon>Pseudomonadales</taxon>
        <taxon>Pseudomonadaceae</taxon>
        <taxon>Pseudomonas</taxon>
    </lineage>
</organism>